<sequence length="79" mass="8252">MPIYDFACHDCGHRFEASCAYQADNPPCPACHAKTARLPGAPALHGAFTRGREAAMRSLSTGTASCPACAAGRPHSHAK</sequence>
<dbReference type="RefSeq" id="WP_070079490.1">
    <property type="nucleotide sequence ID" value="NZ_CP017415.1"/>
</dbReference>
<reference evidence="3" key="1">
    <citation type="submission" date="2016-09" db="EMBL/GenBank/DDBJ databases">
        <title>Acidihalobacter prosperus F5.</title>
        <authorList>
            <person name="Khaleque H.N."/>
            <person name="Ramsay J.P."/>
            <person name="Kaksonen A.H."/>
            <person name="Boxall N.J."/>
            <person name="Watkin E.L.J."/>
        </authorList>
    </citation>
    <scope>NUCLEOTIDE SEQUENCE [LARGE SCALE GENOMIC DNA]</scope>
    <source>
        <strain evidence="3">F5</strain>
    </source>
</reference>
<dbReference type="NCBIfam" id="TIGR02605">
    <property type="entry name" value="CxxC_CxxC_SSSS"/>
    <property type="match status" value="1"/>
</dbReference>
<protein>
    <recommendedName>
        <fullName evidence="1">Putative regulatory protein FmdB zinc ribbon domain-containing protein</fullName>
    </recommendedName>
</protein>
<dbReference type="InterPro" id="IPR013429">
    <property type="entry name" value="Regulatory_FmdB_Zinc_ribbon"/>
</dbReference>
<dbReference type="EMBL" id="CP017415">
    <property type="protein sequence ID" value="AOU99137.1"/>
    <property type="molecule type" value="Genomic_DNA"/>
</dbReference>
<feature type="domain" description="Putative regulatory protein FmdB zinc ribbon" evidence="1">
    <location>
        <begin position="1"/>
        <end position="40"/>
    </location>
</feature>
<evidence type="ECO:0000259" key="1">
    <source>
        <dbReference type="SMART" id="SM00834"/>
    </source>
</evidence>
<dbReference type="Proteomes" id="UP000095401">
    <property type="component" value="Chromosome"/>
</dbReference>
<accession>A0A1D8IRV3</accession>
<dbReference type="AlphaFoldDB" id="A0A1D8IRV3"/>
<dbReference type="SMART" id="SM00834">
    <property type="entry name" value="CxxC_CXXC_SSSS"/>
    <property type="match status" value="1"/>
</dbReference>
<evidence type="ECO:0000313" key="2">
    <source>
        <dbReference type="EMBL" id="AOU99137.1"/>
    </source>
</evidence>
<organism evidence="2 3">
    <name type="scientific">Acidihalobacter yilgarnensis</name>
    <dbReference type="NCBI Taxonomy" id="2819280"/>
    <lineage>
        <taxon>Bacteria</taxon>
        <taxon>Pseudomonadati</taxon>
        <taxon>Pseudomonadota</taxon>
        <taxon>Gammaproteobacteria</taxon>
        <taxon>Chromatiales</taxon>
        <taxon>Ectothiorhodospiraceae</taxon>
        <taxon>Acidihalobacter</taxon>
    </lineage>
</organism>
<proteinExistence type="predicted"/>
<evidence type="ECO:0000313" key="3">
    <source>
        <dbReference type="Proteomes" id="UP000095401"/>
    </source>
</evidence>
<name>A0A1D8IRV3_9GAMM</name>
<keyword evidence="3" id="KW-1185">Reference proteome</keyword>
<dbReference type="Pfam" id="PF09723">
    <property type="entry name" value="Zn_ribbon_8"/>
    <property type="match status" value="1"/>
</dbReference>
<gene>
    <name evidence="2" type="ORF">BI364_15410</name>
</gene>
<dbReference type="KEGG" id="aprs:BI364_15410"/>